<name>A0A6G1C251_9ORYZ</name>
<dbReference type="EMBL" id="SPHZ02000011">
    <property type="protein sequence ID" value="KAF0894047.1"/>
    <property type="molecule type" value="Genomic_DNA"/>
</dbReference>
<dbReference type="InterPro" id="IPR041577">
    <property type="entry name" value="RT_RNaseH_2"/>
</dbReference>
<dbReference type="PANTHER" id="PTHR48475">
    <property type="entry name" value="RIBONUCLEASE H"/>
    <property type="match status" value="1"/>
</dbReference>
<comment type="caution">
    <text evidence="3">The sequence shown here is derived from an EMBL/GenBank/DDBJ whole genome shotgun (WGS) entry which is preliminary data.</text>
</comment>
<evidence type="ECO:0000313" key="4">
    <source>
        <dbReference type="Proteomes" id="UP000479710"/>
    </source>
</evidence>
<organism evidence="3 4">
    <name type="scientific">Oryza meyeriana var. granulata</name>
    <dbReference type="NCBI Taxonomy" id="110450"/>
    <lineage>
        <taxon>Eukaryota</taxon>
        <taxon>Viridiplantae</taxon>
        <taxon>Streptophyta</taxon>
        <taxon>Embryophyta</taxon>
        <taxon>Tracheophyta</taxon>
        <taxon>Spermatophyta</taxon>
        <taxon>Magnoliopsida</taxon>
        <taxon>Liliopsida</taxon>
        <taxon>Poales</taxon>
        <taxon>Poaceae</taxon>
        <taxon>BOP clade</taxon>
        <taxon>Oryzoideae</taxon>
        <taxon>Oryzeae</taxon>
        <taxon>Oryzinae</taxon>
        <taxon>Oryza</taxon>
        <taxon>Oryza meyeriana</taxon>
    </lineage>
</organism>
<dbReference type="SUPFAM" id="SSF56672">
    <property type="entry name" value="DNA/RNA polymerases"/>
    <property type="match status" value="1"/>
</dbReference>
<evidence type="ECO:0000256" key="1">
    <source>
        <dbReference type="SAM" id="MobiDB-lite"/>
    </source>
</evidence>
<dbReference type="AlphaFoldDB" id="A0A6G1C251"/>
<feature type="domain" description="Reverse transcriptase/retrotransposon-derived protein RNase H-like" evidence="2">
    <location>
        <begin position="2"/>
        <end position="74"/>
    </location>
</feature>
<feature type="compositionally biased region" description="Low complexity" evidence="1">
    <location>
        <begin position="85"/>
        <end position="95"/>
    </location>
</feature>
<keyword evidence="4" id="KW-1185">Reference proteome</keyword>
<dbReference type="InterPro" id="IPR043502">
    <property type="entry name" value="DNA/RNA_pol_sf"/>
</dbReference>
<dbReference type="OrthoDB" id="689021at2759"/>
<dbReference type="Pfam" id="PF17919">
    <property type="entry name" value="RT_RNaseH_2"/>
    <property type="match status" value="1"/>
</dbReference>
<sequence>MPECQQAFEGLKTHLTSLATLATPEQGQGLLLYLSASPVAVSVVLVLEDKHGPRPTKRPVYYVSEALGGPKLRYIEWPQDRSTSRSRPATRSSSTEAHFKDISVRSIPCSEIADADTLSKAAANNKPLPAHVLYEVLHGSAAQDTDPSAASAPVTAITTTPDWRGSIMDILSGRSEGSSGTEVRRIRQKARGYVLIEGALYKAGICSPLLRCISQEQGAQLLKEIHEGHRGTHLAPRALVGKMLRQGLYWSTIMADAKRLNLDRYIIATKAWFNTKLAPRSFAPSDMVLRWTINPRKLQNKWEGPFVVTQASTRGAYRLARLDGVPLPHPWNAEALKKYYM</sequence>
<dbReference type="Gene3D" id="1.10.340.70">
    <property type="match status" value="1"/>
</dbReference>
<proteinExistence type="predicted"/>
<evidence type="ECO:0000259" key="2">
    <source>
        <dbReference type="Pfam" id="PF17919"/>
    </source>
</evidence>
<dbReference type="Proteomes" id="UP000479710">
    <property type="component" value="Unassembled WGS sequence"/>
</dbReference>
<feature type="region of interest" description="Disordered" evidence="1">
    <location>
        <begin position="78"/>
        <end position="97"/>
    </location>
</feature>
<gene>
    <name evidence="3" type="ORF">E2562_033926</name>
</gene>
<accession>A0A6G1C251</accession>
<protein>
    <recommendedName>
        <fullName evidence="2">Reverse transcriptase/retrotransposon-derived protein RNase H-like domain-containing protein</fullName>
    </recommendedName>
</protein>
<reference evidence="3 4" key="1">
    <citation type="submission" date="2019-11" db="EMBL/GenBank/DDBJ databases">
        <title>Whole genome sequence of Oryza granulata.</title>
        <authorList>
            <person name="Li W."/>
        </authorList>
    </citation>
    <scope>NUCLEOTIDE SEQUENCE [LARGE SCALE GENOMIC DNA]</scope>
    <source>
        <strain evidence="4">cv. Menghai</strain>
        <tissue evidence="3">Leaf</tissue>
    </source>
</reference>
<evidence type="ECO:0000313" key="3">
    <source>
        <dbReference type="EMBL" id="KAF0894047.1"/>
    </source>
</evidence>
<dbReference type="PANTHER" id="PTHR48475:SF2">
    <property type="entry name" value="RIBONUCLEASE H"/>
    <property type="match status" value="1"/>
</dbReference>